<dbReference type="SUPFAM" id="SSF53850">
    <property type="entry name" value="Periplasmic binding protein-like II"/>
    <property type="match status" value="1"/>
</dbReference>
<evidence type="ECO:0000313" key="7">
    <source>
        <dbReference type="Proteomes" id="UP001499915"/>
    </source>
</evidence>
<gene>
    <name evidence="6" type="ORF">GCM10009104_31610</name>
</gene>
<dbReference type="PANTHER" id="PTHR30085">
    <property type="entry name" value="AMINO ACID ABC TRANSPORTER PERMEASE"/>
    <property type="match status" value="1"/>
</dbReference>
<dbReference type="SMART" id="SM00062">
    <property type="entry name" value="PBPb"/>
    <property type="match status" value="1"/>
</dbReference>
<evidence type="ECO:0000259" key="5">
    <source>
        <dbReference type="SMART" id="SM00062"/>
    </source>
</evidence>
<protein>
    <submittedName>
        <fullName evidence="6">Amino acid ABC transporter substrate-binding protein</fullName>
    </submittedName>
</protein>
<accession>A0ABN1IA05</accession>
<keyword evidence="2" id="KW-0813">Transport</keyword>
<keyword evidence="3 4" id="KW-0732">Signal</keyword>
<dbReference type="InterPro" id="IPR001638">
    <property type="entry name" value="Solute-binding_3/MltF_N"/>
</dbReference>
<dbReference type="PANTHER" id="PTHR30085:SF7">
    <property type="entry name" value="AMINO-ACID ABC TRANSPORTER-BINDING PROTEIN YHDW-RELATED"/>
    <property type="match status" value="1"/>
</dbReference>
<keyword evidence="7" id="KW-1185">Reference proteome</keyword>
<evidence type="ECO:0000313" key="6">
    <source>
        <dbReference type="EMBL" id="GAA0700343.1"/>
    </source>
</evidence>
<comment type="similarity">
    <text evidence="1">Belongs to the bacterial solute-binding protein 3 family.</text>
</comment>
<evidence type="ECO:0000256" key="4">
    <source>
        <dbReference type="SAM" id="SignalP"/>
    </source>
</evidence>
<dbReference type="EMBL" id="BAAAET010000005">
    <property type="protein sequence ID" value="GAA0700343.1"/>
    <property type="molecule type" value="Genomic_DNA"/>
</dbReference>
<comment type="caution">
    <text evidence="6">The sequence shown here is derived from an EMBL/GenBank/DDBJ whole genome shotgun (WGS) entry which is preliminary data.</text>
</comment>
<evidence type="ECO:0000256" key="3">
    <source>
        <dbReference type="ARBA" id="ARBA00022729"/>
    </source>
</evidence>
<dbReference type="Gene3D" id="3.40.190.10">
    <property type="entry name" value="Periplasmic binding protein-like II"/>
    <property type="match status" value="2"/>
</dbReference>
<organism evidence="6 7">
    <name type="scientific">Marinobacterium maritimum</name>
    <dbReference type="NCBI Taxonomy" id="500162"/>
    <lineage>
        <taxon>Bacteria</taxon>
        <taxon>Pseudomonadati</taxon>
        <taxon>Pseudomonadota</taxon>
        <taxon>Gammaproteobacteria</taxon>
        <taxon>Oceanospirillales</taxon>
        <taxon>Oceanospirillaceae</taxon>
        <taxon>Marinobacterium</taxon>
    </lineage>
</organism>
<evidence type="ECO:0000256" key="1">
    <source>
        <dbReference type="ARBA" id="ARBA00010333"/>
    </source>
</evidence>
<evidence type="ECO:0000256" key="2">
    <source>
        <dbReference type="ARBA" id="ARBA00022448"/>
    </source>
</evidence>
<dbReference type="CDD" id="cd13692">
    <property type="entry name" value="PBP2_BztA"/>
    <property type="match status" value="1"/>
</dbReference>
<dbReference type="InterPro" id="IPR051455">
    <property type="entry name" value="Bact_solute-bind_prot3"/>
</dbReference>
<feature type="domain" description="Solute-binding protein family 3/N-terminal" evidence="5">
    <location>
        <begin position="52"/>
        <end position="277"/>
    </location>
</feature>
<feature type="signal peptide" evidence="4">
    <location>
        <begin position="1"/>
        <end position="41"/>
    </location>
</feature>
<sequence>MLPIIERTIPKEKGLMSFRRYHSLLLALMSLMLLSGAAAHADTLDEVKRHGDIRCGVFPDDPGRSAIDQNGNWQGFYVDFCRATAAAVFGDPDRVQYVEVDATTRFTTLQQRQTDVVMYSTTWTLERENRYQVAFPAIYLFDGQGIMVRGSSDIQQLADLKGKTVCVTENTSTHQNLVDVLARHKIEARIQFSNGDSFFRGHCDAYSADRMNLATNRANRADNPDEYRILPDNLSREPIGPMVRNDDPRWERVIRAVVHGLILADEKRITQANVDSMREHSKDPEVLNLLGVSGDFGRQLGLSKDWAYQMLTRVGNYAEIYQRHYGPGTPINVEPGLNQPWSRGGLLFSPLFR</sequence>
<name>A0ABN1IA05_9GAMM</name>
<feature type="chain" id="PRO_5046968986" evidence="4">
    <location>
        <begin position="42"/>
        <end position="353"/>
    </location>
</feature>
<dbReference type="Proteomes" id="UP001499915">
    <property type="component" value="Unassembled WGS sequence"/>
</dbReference>
<reference evidence="6 7" key="1">
    <citation type="journal article" date="2019" name="Int. J. Syst. Evol. Microbiol.">
        <title>The Global Catalogue of Microorganisms (GCM) 10K type strain sequencing project: providing services to taxonomists for standard genome sequencing and annotation.</title>
        <authorList>
            <consortium name="The Broad Institute Genomics Platform"/>
            <consortium name="The Broad Institute Genome Sequencing Center for Infectious Disease"/>
            <person name="Wu L."/>
            <person name="Ma J."/>
        </authorList>
    </citation>
    <scope>NUCLEOTIDE SEQUENCE [LARGE SCALE GENOMIC DNA]</scope>
    <source>
        <strain evidence="6 7">JCM 15134</strain>
    </source>
</reference>
<dbReference type="Pfam" id="PF00497">
    <property type="entry name" value="SBP_bac_3"/>
    <property type="match status" value="1"/>
</dbReference>
<proteinExistence type="inferred from homology"/>